<name>Q2HSE3_MEDTR</name>
<evidence type="ECO:0000313" key="1">
    <source>
        <dbReference type="EMBL" id="ABD33350.2"/>
    </source>
</evidence>
<proteinExistence type="predicted"/>
<protein>
    <submittedName>
        <fullName evidence="1">Uncharacterized protein</fullName>
    </submittedName>
</protein>
<accession>Q2HSE3</accession>
<reference evidence="1" key="1">
    <citation type="submission" date="2005-06" db="EMBL/GenBank/DDBJ databases">
        <authorList>
            <person name="Town C.D."/>
        </authorList>
    </citation>
    <scope>NUCLEOTIDE SEQUENCE</scope>
</reference>
<organism evidence="1">
    <name type="scientific">Medicago truncatula</name>
    <name type="common">Barrel medic</name>
    <name type="synonym">Medicago tribuloides</name>
    <dbReference type="NCBI Taxonomy" id="3880"/>
    <lineage>
        <taxon>Eukaryota</taxon>
        <taxon>Viridiplantae</taxon>
        <taxon>Streptophyta</taxon>
        <taxon>Embryophyta</taxon>
        <taxon>Tracheophyta</taxon>
        <taxon>Spermatophyta</taxon>
        <taxon>Magnoliopsida</taxon>
        <taxon>eudicotyledons</taxon>
        <taxon>Gunneridae</taxon>
        <taxon>Pentapetalae</taxon>
        <taxon>rosids</taxon>
        <taxon>fabids</taxon>
        <taxon>Fabales</taxon>
        <taxon>Fabaceae</taxon>
        <taxon>Papilionoideae</taxon>
        <taxon>50 kb inversion clade</taxon>
        <taxon>NPAAA clade</taxon>
        <taxon>Hologalegina</taxon>
        <taxon>IRL clade</taxon>
        <taxon>Trifolieae</taxon>
        <taxon>Medicago</taxon>
    </lineage>
</organism>
<dbReference type="EMBL" id="AC151523">
    <property type="protein sequence ID" value="ABD33350.2"/>
    <property type="molecule type" value="Genomic_DNA"/>
</dbReference>
<gene>
    <name evidence="1" type="ORF">MtrDRAFT_AC151523g34v2</name>
</gene>
<sequence length="59" mass="6992">MIKQVERSLLFFLSRPTIPDKDQRIRRSQMERGVPPQISKLIFSQSRQSVLPMAKLRPR</sequence>
<dbReference type="AlphaFoldDB" id="Q2HSE3"/>
<reference evidence="1" key="2">
    <citation type="submission" date="2007-03" db="EMBL/GenBank/DDBJ databases">
        <authorList>
            <consortium name="The International Medicago Genome Annotation Group"/>
        </authorList>
    </citation>
    <scope>NUCLEOTIDE SEQUENCE</scope>
</reference>